<dbReference type="InterPro" id="IPR014942">
    <property type="entry name" value="AbiEii"/>
</dbReference>
<name>A0A0K6HXY4_9HYPH</name>
<dbReference type="RefSeq" id="WP_055455394.1">
    <property type="nucleotide sequence ID" value="NZ_CYHE01000004.1"/>
</dbReference>
<proteinExistence type="predicted"/>
<evidence type="ECO:0000313" key="2">
    <source>
        <dbReference type="Proteomes" id="UP000183900"/>
    </source>
</evidence>
<protein>
    <recommendedName>
        <fullName evidence="3">Nucleotidyl transferase AbiEii toxin, Type IV TA system</fullName>
    </recommendedName>
</protein>
<keyword evidence="2" id="KW-1185">Reference proteome</keyword>
<reference evidence="2" key="1">
    <citation type="submission" date="2015-08" db="EMBL/GenBank/DDBJ databases">
        <authorList>
            <person name="Varghese N."/>
        </authorList>
    </citation>
    <scope>NUCLEOTIDE SEQUENCE [LARGE SCALE GENOMIC DNA]</scope>
    <source>
        <strain evidence="2">DSM 23407</strain>
    </source>
</reference>
<dbReference type="EMBL" id="CYHE01000004">
    <property type="protein sequence ID" value="CUA95686.1"/>
    <property type="molecule type" value="Genomic_DNA"/>
</dbReference>
<dbReference type="AlphaFoldDB" id="A0A0K6HXY4"/>
<organism evidence="1 2">
    <name type="scientific">Pannonibacter indicus</name>
    <dbReference type="NCBI Taxonomy" id="466044"/>
    <lineage>
        <taxon>Bacteria</taxon>
        <taxon>Pseudomonadati</taxon>
        <taxon>Pseudomonadota</taxon>
        <taxon>Alphaproteobacteria</taxon>
        <taxon>Hyphomicrobiales</taxon>
        <taxon>Stappiaceae</taxon>
        <taxon>Pannonibacter</taxon>
    </lineage>
</organism>
<evidence type="ECO:0000313" key="1">
    <source>
        <dbReference type="EMBL" id="CUA95686.1"/>
    </source>
</evidence>
<dbReference type="Pfam" id="PF08843">
    <property type="entry name" value="AbiEii"/>
    <property type="match status" value="1"/>
</dbReference>
<dbReference type="Proteomes" id="UP000183900">
    <property type="component" value="Unassembled WGS sequence"/>
</dbReference>
<evidence type="ECO:0008006" key="3">
    <source>
        <dbReference type="Google" id="ProtNLM"/>
    </source>
</evidence>
<sequence length="234" mass="26029">MARFFKRPHHQAILTALHGLNGELMHRAQCFFGGGTAIVLQLGEYRESVDIDFLCASQEGYRLIRQTVFGAGLAGLIRPEAEITPLREVKTDQYGIRTAFECGGAQIKFEIIREARVTLNGAFDPDLRVPVLARPDLYLEKLLANADRWADRAVLSRDIIDLSMMISSWGDIPAAAWTRAREAYGDTAGQAYAQAVELIRDPEYLRHCMERMAMSATLADTILAQHGGPLPKAR</sequence>
<accession>A0A0K6HXY4</accession>
<dbReference type="OrthoDB" id="5508069at2"/>
<gene>
    <name evidence="1" type="ORF">Ga0061067_104107</name>
</gene>